<accession>A0ABD2NGT7</accession>
<comment type="caution">
    <text evidence="1">The sequence shown here is derived from an EMBL/GenBank/DDBJ whole genome shotgun (WGS) entry which is preliminary data.</text>
</comment>
<reference evidence="1 2" key="1">
    <citation type="journal article" date="2021" name="BMC Biol.">
        <title>Horizontally acquired antibacterial genes associated with adaptive radiation of ladybird beetles.</title>
        <authorList>
            <person name="Li H.S."/>
            <person name="Tang X.F."/>
            <person name="Huang Y.H."/>
            <person name="Xu Z.Y."/>
            <person name="Chen M.L."/>
            <person name="Du X.Y."/>
            <person name="Qiu B.Y."/>
            <person name="Chen P.T."/>
            <person name="Zhang W."/>
            <person name="Slipinski A."/>
            <person name="Escalona H.E."/>
            <person name="Waterhouse R.M."/>
            <person name="Zwick A."/>
            <person name="Pang H."/>
        </authorList>
    </citation>
    <scope>NUCLEOTIDE SEQUENCE [LARGE SCALE GENOMIC DNA]</scope>
    <source>
        <strain evidence="1">SYSU2018</strain>
    </source>
</reference>
<evidence type="ECO:0000313" key="2">
    <source>
        <dbReference type="Proteomes" id="UP001516400"/>
    </source>
</evidence>
<sequence>MIISRAFSTLKTMRLLNKPINIRNGIQQSSRQSHDYYYRIGAPKNEKMEFFADIVQGYAWWWVLWHLFTEPEHITGSLNTLMQVNGQMKSLVFQYRILNILYYIRVIKVEFV</sequence>
<dbReference type="InterPro" id="IPR026627">
    <property type="entry name" value="NDUFB2_animal"/>
</dbReference>
<dbReference type="Proteomes" id="UP001516400">
    <property type="component" value="Unassembled WGS sequence"/>
</dbReference>
<dbReference type="EMBL" id="JABFTP020000103">
    <property type="protein sequence ID" value="KAL3277759.1"/>
    <property type="molecule type" value="Genomic_DNA"/>
</dbReference>
<dbReference type="AlphaFoldDB" id="A0ABD2NGT7"/>
<name>A0ABD2NGT7_9CUCU</name>
<dbReference type="Pfam" id="PF14813">
    <property type="entry name" value="NADH_B2"/>
    <property type="match status" value="1"/>
</dbReference>
<evidence type="ECO:0000313" key="1">
    <source>
        <dbReference type="EMBL" id="KAL3277759.1"/>
    </source>
</evidence>
<gene>
    <name evidence="1" type="ORF">HHI36_013099</name>
</gene>
<keyword evidence="2" id="KW-1185">Reference proteome</keyword>
<proteinExistence type="predicted"/>
<organism evidence="1 2">
    <name type="scientific">Cryptolaemus montrouzieri</name>
    <dbReference type="NCBI Taxonomy" id="559131"/>
    <lineage>
        <taxon>Eukaryota</taxon>
        <taxon>Metazoa</taxon>
        <taxon>Ecdysozoa</taxon>
        <taxon>Arthropoda</taxon>
        <taxon>Hexapoda</taxon>
        <taxon>Insecta</taxon>
        <taxon>Pterygota</taxon>
        <taxon>Neoptera</taxon>
        <taxon>Endopterygota</taxon>
        <taxon>Coleoptera</taxon>
        <taxon>Polyphaga</taxon>
        <taxon>Cucujiformia</taxon>
        <taxon>Coccinelloidea</taxon>
        <taxon>Coccinellidae</taxon>
        <taxon>Scymninae</taxon>
        <taxon>Scymnini</taxon>
        <taxon>Cryptolaemus</taxon>
    </lineage>
</organism>
<protein>
    <submittedName>
        <fullName evidence="1">Uncharacterized protein</fullName>
    </submittedName>
</protein>